<dbReference type="eggNOG" id="COG5005">
    <property type="taxonomic scope" value="Bacteria"/>
</dbReference>
<sequence length="161" mass="17789">MKQNISLQQLIDEIDFTIKQCKNISPILHEVGNLAKNEAELSFEKETSPFGDKWTPLSKQTLKHKKGSKILTESSMLQSSINSRTKMQKSKGGAKGSASGIVSIGTNLEYAPIHQFGGKAGKNLKANIPARPFLPFKDGDIPNDLKEDIKETILNHFKLGR</sequence>
<dbReference type="AlphaFoldDB" id="C3XGT1"/>
<dbReference type="EMBL" id="ACDN02000055">
    <property type="protein sequence ID" value="EEO24220.1"/>
    <property type="molecule type" value="Genomic_DNA"/>
</dbReference>
<protein>
    <submittedName>
        <fullName evidence="1">Phage virion morphogenesis protein</fullName>
    </submittedName>
</protein>
<proteinExistence type="predicted"/>
<evidence type="ECO:0000313" key="1">
    <source>
        <dbReference type="EMBL" id="EEO24220.1"/>
    </source>
</evidence>
<dbReference type="OrthoDB" id="1807756at2"/>
<accession>C3XGT1</accession>
<evidence type="ECO:0000313" key="2">
    <source>
        <dbReference type="Proteomes" id="UP000005085"/>
    </source>
</evidence>
<dbReference type="RefSeq" id="WP_005218759.1">
    <property type="nucleotide sequence ID" value="NZ_KI392040.1"/>
</dbReference>
<name>C3XGT1_9HELI</name>
<organism evidence="1 2">
    <name type="scientific">Helicobacter bilis ATCC 43879</name>
    <dbReference type="NCBI Taxonomy" id="613026"/>
    <lineage>
        <taxon>Bacteria</taxon>
        <taxon>Pseudomonadati</taxon>
        <taxon>Campylobacterota</taxon>
        <taxon>Epsilonproteobacteria</taxon>
        <taxon>Campylobacterales</taxon>
        <taxon>Helicobacteraceae</taxon>
        <taxon>Helicobacter</taxon>
    </lineage>
</organism>
<comment type="caution">
    <text evidence="1">The sequence shown here is derived from an EMBL/GenBank/DDBJ whole genome shotgun (WGS) entry which is preliminary data.</text>
</comment>
<dbReference type="InterPro" id="IPR006522">
    <property type="entry name" value="Phage_virion_morphogenesis"/>
</dbReference>
<dbReference type="NCBIfam" id="TIGR01635">
    <property type="entry name" value="tail_comp_S"/>
    <property type="match status" value="1"/>
</dbReference>
<dbReference type="Pfam" id="PF05069">
    <property type="entry name" value="Phage_tail_S"/>
    <property type="match status" value="1"/>
</dbReference>
<reference evidence="1 2" key="1">
    <citation type="journal article" date="2014" name="Genome Announc.">
        <title>Draft genome sequences of six enterohepatic helicobacter species isolated from humans and one from rhesus macaques.</title>
        <authorList>
            <person name="Shen Z."/>
            <person name="Sheh A."/>
            <person name="Young S.K."/>
            <person name="Abouelliel A."/>
            <person name="Ward D.V."/>
            <person name="Earl A.M."/>
            <person name="Fox J.G."/>
        </authorList>
    </citation>
    <scope>NUCLEOTIDE SEQUENCE [LARGE SCALE GENOMIC DNA]</scope>
    <source>
        <strain evidence="1 2">ATCC 43879</strain>
    </source>
</reference>
<gene>
    <name evidence="1" type="ORF">HRAG_01277</name>
</gene>
<dbReference type="Proteomes" id="UP000005085">
    <property type="component" value="Unassembled WGS sequence"/>
</dbReference>
<dbReference type="HOGENOM" id="CLU_117141_3_0_7"/>
<keyword evidence="2" id="KW-1185">Reference proteome</keyword>